<gene>
    <name evidence="2" type="ORF">DXG03_001401</name>
</gene>
<dbReference type="AlphaFoldDB" id="A0A9P7GBX1"/>
<feature type="region of interest" description="Disordered" evidence="1">
    <location>
        <begin position="394"/>
        <end position="489"/>
    </location>
</feature>
<dbReference type="EMBL" id="JABCKV010000013">
    <property type="protein sequence ID" value="KAG5647031.1"/>
    <property type="molecule type" value="Genomic_DNA"/>
</dbReference>
<feature type="compositionally biased region" description="Pro residues" evidence="1">
    <location>
        <begin position="633"/>
        <end position="649"/>
    </location>
</feature>
<dbReference type="Pfam" id="PF07927">
    <property type="entry name" value="HicA_toxin"/>
    <property type="match status" value="1"/>
</dbReference>
<feature type="compositionally biased region" description="Acidic residues" evidence="1">
    <location>
        <begin position="445"/>
        <end position="479"/>
    </location>
</feature>
<dbReference type="OrthoDB" id="2922289at2759"/>
<proteinExistence type="predicted"/>
<feature type="compositionally biased region" description="Low complexity" evidence="1">
    <location>
        <begin position="555"/>
        <end position="571"/>
    </location>
</feature>
<feature type="compositionally biased region" description="Polar residues" evidence="1">
    <location>
        <begin position="666"/>
        <end position="680"/>
    </location>
</feature>
<sequence length="862" mass="95919">MPPKPRLAKPSASRSLVPVGPRHVAKSGRNHGIRDENGEKPSTTRALILRNGKHGARGTGEVALVTKLSGREKLDLLAEDLVEKSRKAVMRPFRLEQCLKIAESQCNAFLDDITNLRDPQLFLHLIQAELNARTKKDSKKSDSLKNASYVASVVATRIHNAYMLASAWKLVSETLAQLAIDGLSDGTVKSQLKNNADFPHYTRYFKPAPDSADDADPEIIFDWAELREACVSFLDSIIIELCFPRAPYPKAILYQVLRDTVDESPKEAKRFPQELWNAVGELSTSVELQQLLEAPLAGPDGEVWKSEPRQMPEEYEAWIDAQLYSERASGDCANFKDIIFPLEKTRTKGVLDNMWKYVNLNYKTASGDDIDTLWGLTDALNPAPQWHAFYVPNLAGDSDDSDSRPYPTGLKSKKKNAKRLAITNGPANDSDDSMPELQSVSNSSDDFDSEDDDSSSSEEEDGENDSDESGYDTEEEDELREMLREAMDTAHEEDWLHSVRAEGGLDSFDEQDYRKGNPFLKLLGSLRGRMFPSSAKLKTATRTEPMKPKLGRTFKPAAAPPKTTTAAVQAKPPQPSKPTTEAKSYKATVEDVEDEDDVAPAKKKKKKKKPKKKKKSGASAAQEADGSEEEVPQTPPTSPPPTMRSPVPPTSLTSPPASPVRKATAKANSPSIKTSMSYSSTASLPLFPENVAQSARSYLQAENLDTQKSKVKSRPNHATVFTEKPEAKKGFFSKLMSRAKGEDPDAKPQKGAKHSWFLKLSRKTKVLMHQLLNTAENELKGIAPMKWDNFVKLIKEMGFEYIPGTAGSSVRFDPPDKRDKPITFHKPHPDPTIHPIMLKDFAKRLKRHYGWNEDDFLRQTES</sequence>
<reference evidence="2" key="2">
    <citation type="submission" date="2021-10" db="EMBL/GenBank/DDBJ databases">
        <title>Phylogenomics reveals ancestral predisposition of the termite-cultivated fungus Termitomyces towards a domesticated lifestyle.</title>
        <authorList>
            <person name="Auxier B."/>
            <person name="Grum-Grzhimaylo A."/>
            <person name="Cardenas M.E."/>
            <person name="Lodge J.D."/>
            <person name="Laessoe T."/>
            <person name="Pedersen O."/>
            <person name="Smith M.E."/>
            <person name="Kuyper T.W."/>
            <person name="Franco-Molano E.A."/>
            <person name="Baroni T.J."/>
            <person name="Aanen D.K."/>
        </authorList>
    </citation>
    <scope>NUCLEOTIDE SEQUENCE</scope>
    <source>
        <strain evidence="2">AP01</strain>
        <tissue evidence="2">Mycelium</tissue>
    </source>
</reference>
<accession>A0A9P7GBX1</accession>
<dbReference type="PANTHER" id="PTHR40788">
    <property type="entry name" value="CLR5 DOMAIN-CONTAINING PROTEIN-RELATED"/>
    <property type="match status" value="1"/>
</dbReference>
<dbReference type="Proteomes" id="UP000775547">
    <property type="component" value="Unassembled WGS sequence"/>
</dbReference>
<feature type="compositionally biased region" description="Basic residues" evidence="1">
    <location>
        <begin position="601"/>
        <end position="616"/>
    </location>
</feature>
<dbReference type="InterPro" id="IPR012933">
    <property type="entry name" value="HicA_mRNA_interferase"/>
</dbReference>
<organism evidence="2 3">
    <name type="scientific">Asterophora parasitica</name>
    <dbReference type="NCBI Taxonomy" id="117018"/>
    <lineage>
        <taxon>Eukaryota</taxon>
        <taxon>Fungi</taxon>
        <taxon>Dikarya</taxon>
        <taxon>Basidiomycota</taxon>
        <taxon>Agaricomycotina</taxon>
        <taxon>Agaricomycetes</taxon>
        <taxon>Agaricomycetidae</taxon>
        <taxon>Agaricales</taxon>
        <taxon>Tricholomatineae</taxon>
        <taxon>Lyophyllaceae</taxon>
        <taxon>Asterophora</taxon>
    </lineage>
</organism>
<keyword evidence="3" id="KW-1185">Reference proteome</keyword>
<dbReference type="PANTHER" id="PTHR40788:SF1">
    <property type="entry name" value="IPA PROTEIN"/>
    <property type="match status" value="1"/>
</dbReference>
<protein>
    <submittedName>
        <fullName evidence="2">Uncharacterized protein</fullName>
    </submittedName>
</protein>
<dbReference type="GO" id="GO:0003729">
    <property type="term" value="F:mRNA binding"/>
    <property type="evidence" value="ECO:0007669"/>
    <property type="project" value="InterPro"/>
</dbReference>
<evidence type="ECO:0000313" key="3">
    <source>
        <dbReference type="Proteomes" id="UP000775547"/>
    </source>
</evidence>
<feature type="region of interest" description="Disordered" evidence="1">
    <location>
        <begin position="534"/>
        <end position="680"/>
    </location>
</feature>
<comment type="caution">
    <text evidence="2">The sequence shown here is derived from an EMBL/GenBank/DDBJ whole genome shotgun (WGS) entry which is preliminary data.</text>
</comment>
<evidence type="ECO:0000313" key="2">
    <source>
        <dbReference type="EMBL" id="KAG5647031.1"/>
    </source>
</evidence>
<reference evidence="2" key="1">
    <citation type="submission" date="2020-07" db="EMBL/GenBank/DDBJ databases">
        <authorList>
            <person name="Nieuwenhuis M."/>
            <person name="Van De Peppel L.J.J."/>
        </authorList>
    </citation>
    <scope>NUCLEOTIDE SEQUENCE</scope>
    <source>
        <strain evidence="2">AP01</strain>
        <tissue evidence="2">Mycelium</tissue>
    </source>
</reference>
<evidence type="ECO:0000256" key="1">
    <source>
        <dbReference type="SAM" id="MobiDB-lite"/>
    </source>
</evidence>
<name>A0A9P7GBX1_9AGAR</name>
<feature type="region of interest" description="Disordered" evidence="1">
    <location>
        <begin position="1"/>
        <end position="42"/>
    </location>
</feature>
<feature type="compositionally biased region" description="Basic and acidic residues" evidence="1">
    <location>
        <begin position="480"/>
        <end position="489"/>
    </location>
</feature>